<evidence type="ECO:0000313" key="4">
    <source>
        <dbReference type="Proteomes" id="UP000553632"/>
    </source>
</evidence>
<feature type="compositionally biased region" description="Basic and acidic residues" evidence="2">
    <location>
        <begin position="128"/>
        <end position="137"/>
    </location>
</feature>
<feature type="region of interest" description="Disordered" evidence="2">
    <location>
        <begin position="110"/>
        <end position="137"/>
    </location>
</feature>
<feature type="compositionally biased region" description="Low complexity" evidence="2">
    <location>
        <begin position="18"/>
        <end position="30"/>
    </location>
</feature>
<dbReference type="Proteomes" id="UP000553632">
    <property type="component" value="Unassembled WGS sequence"/>
</dbReference>
<feature type="coiled-coil region" evidence="1">
    <location>
        <begin position="446"/>
        <end position="515"/>
    </location>
</feature>
<dbReference type="AlphaFoldDB" id="A0A7J6SY83"/>
<feature type="region of interest" description="Disordered" evidence="2">
    <location>
        <begin position="1"/>
        <end position="69"/>
    </location>
</feature>
<keyword evidence="4" id="KW-1185">Reference proteome</keyword>
<feature type="region of interest" description="Disordered" evidence="2">
    <location>
        <begin position="537"/>
        <end position="573"/>
    </location>
</feature>
<feature type="compositionally biased region" description="Basic residues" evidence="2">
    <location>
        <begin position="42"/>
        <end position="52"/>
    </location>
</feature>
<dbReference type="EMBL" id="JABANO010014906">
    <property type="protein sequence ID" value="KAF4737803.1"/>
    <property type="molecule type" value="Genomic_DNA"/>
</dbReference>
<protein>
    <submittedName>
        <fullName evidence="3">Uncharacterized protein</fullName>
    </submittedName>
</protein>
<comment type="caution">
    <text evidence="3">The sequence shown here is derived from an EMBL/GenBank/DDBJ whole genome shotgun (WGS) entry which is preliminary data.</text>
</comment>
<feature type="coiled-coil region" evidence="1">
    <location>
        <begin position="191"/>
        <end position="334"/>
    </location>
</feature>
<accession>A0A7J6SY83</accession>
<name>A0A7J6SY83_PEROL</name>
<feature type="coiled-coil region" evidence="1">
    <location>
        <begin position="635"/>
        <end position="662"/>
    </location>
</feature>
<evidence type="ECO:0000313" key="3">
    <source>
        <dbReference type="EMBL" id="KAF4737803.1"/>
    </source>
</evidence>
<sequence length="669" mass="73712">MAAAHPLPPAEGSPPPLEELCSPLTRIPRPSAFPPPPSSYKRLSRSNSRRRSSASSSEGESMLASPAAYLPLRSRTLSIGSQGRAEDDDDDEVSCCLSVNSSVAVSGCASTSSLVGDSSGRKRGGGRRRSDAGVDKENLKAQANECMDLRKQLAVEQERRGKAESMVRQLKGQIREYKGRKMSDDEKDKRIDRLLRRLSLVAAELDESRRQARDAEGVHEKAMLELSAAKQGAAKERSQQAQALADLRHASTKRIAELTAECKRLEAAVAEGEGRKADVGKHRDRMVAMEIVIENLTREGKEQTIEKQLLQQQVGELKEKLAALEGEMKGREIDELKSVEARWVLAVVVILRSGAAPRRTRELLERIRTMEQEASQGLLKYENEAKAAREEVEGVKEEMSQVKGGAPKSGIYRNSTGDNYRSIGLAVLNFAILLREAAQRGGFFQLAAVRRRMEVEERSKLAAEERYEKLKVAEARRLGEVSALKLELVEVREALRASEAKAESLARELEEEGDEAVPPIELLIEDQEGGEALVTEEATVTQPSPLPRPVIESPGVASLYSTPGGLANSSVKRRRRRRRLRRVSAPLLDAAVTLQHSGAMGELKDQVFNMTAQLVESIAQQRCAQEERDSACVRLADVQMHLAEERERMEELKAEVNTKAREVVSCGPG</sequence>
<keyword evidence="1" id="KW-0175">Coiled coil</keyword>
<evidence type="ECO:0000256" key="2">
    <source>
        <dbReference type="SAM" id="MobiDB-lite"/>
    </source>
</evidence>
<organism evidence="3 4">
    <name type="scientific">Perkinsus olseni</name>
    <name type="common">Perkinsus atlanticus</name>
    <dbReference type="NCBI Taxonomy" id="32597"/>
    <lineage>
        <taxon>Eukaryota</taxon>
        <taxon>Sar</taxon>
        <taxon>Alveolata</taxon>
        <taxon>Perkinsozoa</taxon>
        <taxon>Perkinsea</taxon>
        <taxon>Perkinsida</taxon>
        <taxon>Perkinsidae</taxon>
        <taxon>Perkinsus</taxon>
    </lineage>
</organism>
<feature type="compositionally biased region" description="Pro residues" evidence="2">
    <location>
        <begin position="1"/>
        <end position="17"/>
    </location>
</feature>
<proteinExistence type="predicted"/>
<evidence type="ECO:0000256" key="1">
    <source>
        <dbReference type="SAM" id="Coils"/>
    </source>
</evidence>
<reference evidence="3 4" key="1">
    <citation type="submission" date="2020-04" db="EMBL/GenBank/DDBJ databases">
        <title>Perkinsus olseni comparative genomics.</title>
        <authorList>
            <person name="Bogema D.R."/>
        </authorList>
    </citation>
    <scope>NUCLEOTIDE SEQUENCE [LARGE SCALE GENOMIC DNA]</scope>
    <source>
        <strain evidence="3 4">ATCC PRA-207</strain>
    </source>
</reference>
<gene>
    <name evidence="3" type="ORF">FOZ63_029950</name>
</gene>
<feature type="coiled-coil region" evidence="1">
    <location>
        <begin position="371"/>
        <end position="398"/>
    </location>
</feature>